<dbReference type="InterPro" id="IPR017853">
    <property type="entry name" value="GH"/>
</dbReference>
<name>A0A6J4TVT3_9ACTN</name>
<dbReference type="SMART" id="SM01217">
    <property type="entry name" value="Fn3_like"/>
    <property type="match status" value="1"/>
</dbReference>
<keyword evidence="2 4" id="KW-0378">Hydrolase</keyword>
<gene>
    <name evidence="7" type="ORF">AVDCRST_MAG85-3886</name>
</gene>
<proteinExistence type="inferred from homology"/>
<comment type="similarity">
    <text evidence="1 4">Belongs to the glycosyl hydrolase 3 family.</text>
</comment>
<dbReference type="InterPro" id="IPR019800">
    <property type="entry name" value="Glyco_hydro_3_AS"/>
</dbReference>
<evidence type="ECO:0000259" key="6">
    <source>
        <dbReference type="SMART" id="SM01217"/>
    </source>
</evidence>
<dbReference type="Pfam" id="PF01915">
    <property type="entry name" value="Glyco_hydro_3_C"/>
    <property type="match status" value="1"/>
</dbReference>
<evidence type="ECO:0000256" key="1">
    <source>
        <dbReference type="ARBA" id="ARBA00005336"/>
    </source>
</evidence>
<dbReference type="InterPro" id="IPR013783">
    <property type="entry name" value="Ig-like_fold"/>
</dbReference>
<dbReference type="EC" id="3.2.1.21" evidence="7"/>
<dbReference type="GO" id="GO:0008422">
    <property type="term" value="F:beta-glucosidase activity"/>
    <property type="evidence" value="ECO:0007669"/>
    <property type="project" value="UniProtKB-EC"/>
</dbReference>
<evidence type="ECO:0000256" key="2">
    <source>
        <dbReference type="ARBA" id="ARBA00022801"/>
    </source>
</evidence>
<feature type="signal peptide" evidence="5">
    <location>
        <begin position="1"/>
        <end position="21"/>
    </location>
</feature>
<dbReference type="EMBL" id="CADCVT010000437">
    <property type="protein sequence ID" value="CAA9533512.1"/>
    <property type="molecule type" value="Genomic_DNA"/>
</dbReference>
<dbReference type="InterPro" id="IPR036962">
    <property type="entry name" value="Glyco_hydro_3_N_sf"/>
</dbReference>
<protein>
    <submittedName>
        <fullName evidence="7">GH3</fullName>
        <ecNumber evidence="7">3.2.1.21</ecNumber>
    </submittedName>
</protein>
<evidence type="ECO:0000256" key="4">
    <source>
        <dbReference type="RuleBase" id="RU361161"/>
    </source>
</evidence>
<feature type="domain" description="Fibronectin type III-like" evidence="6">
    <location>
        <begin position="640"/>
        <end position="711"/>
    </location>
</feature>
<accession>A0A6J4TVT3</accession>
<dbReference type="Pfam" id="PF14310">
    <property type="entry name" value="Fn3-like"/>
    <property type="match status" value="1"/>
</dbReference>
<sequence length="817" mass="87511">MPKRVCLLSLLVLLAVAPAAAAAGRCGDVATRPWCDTKLDADVRAGLLLGALTRDERISLLAGDELTGVAGREGTHTGTSNGVERVGLPPIYFSDGPVGTRQGKATGMPSPMTVASTFDPALAARHAAVVGDEVRRKGNDVVFAPAVNMMRTPLNGRTFEYFGEDPFLAARIAVGWTKGVQDQGVIANVKHYAVNNQEGQGTEAPGAPIGAGVVGSRVTTDARLDERTLREIYLPQFEAAVKEGGAGSVMCAYNRVNGQYACENQHLLEDVLKRDWAFRGFVLTDYGAGKNTVASLNNGLDLDIYPGIIYRPQLVSAALATSQVSDATIDEHVRRILRTLFAFGFFDREAYPDNTASIDQAGHDAVAADIQQEGTVLLENDGAILPLDAGKTAKLALIGPEADRIKDGGGSSAIDEFKVTTPKGAIETRLGAGKVVFDDGSNAARAAAVAKAADVAIVVVGDRMTEGKDKECLGINCSQNDDIDRDGLIDAVAAAQPRTVVVLQTGGPILTPWRDKVRGLVETWYPGQNGGTAIARVLFGDAEPAGRLPATFPLREADEPVAGDPEKYPGVAETVRYKEGVHIGYRWFDERKLGVAYPFGFGLGYTTFRVSGLQLEAGRGSTDAVASVVVENTGKRAGSAAPQLYVGMPERAGLDQPPLQLKGIGRERLAPGERKRVRFALDERAFSHWDQRADGWRVTTGCYRIVVGQHSRDAAVEGVIGRGAECGGALALPRDARACTSRRAFTIRLPRAYRSARVTVGGKRVRVVRRRGRLTARVDLRGARAQRVTVRAVGRTRAKRAVRQTRIYRTCAKKRPR</sequence>
<dbReference type="SUPFAM" id="SSF52279">
    <property type="entry name" value="Beta-D-glucan exohydrolase, C-terminal domain"/>
    <property type="match status" value="1"/>
</dbReference>
<organism evidence="7">
    <name type="scientific">uncultured Solirubrobacteraceae bacterium</name>
    <dbReference type="NCBI Taxonomy" id="1162706"/>
    <lineage>
        <taxon>Bacteria</taxon>
        <taxon>Bacillati</taxon>
        <taxon>Actinomycetota</taxon>
        <taxon>Thermoleophilia</taxon>
        <taxon>Solirubrobacterales</taxon>
        <taxon>Solirubrobacteraceae</taxon>
        <taxon>environmental samples</taxon>
    </lineage>
</organism>
<dbReference type="InterPro" id="IPR002772">
    <property type="entry name" value="Glyco_hydro_3_C"/>
</dbReference>
<evidence type="ECO:0000313" key="7">
    <source>
        <dbReference type="EMBL" id="CAA9533512.1"/>
    </source>
</evidence>
<dbReference type="InterPro" id="IPR036881">
    <property type="entry name" value="Glyco_hydro_3_C_sf"/>
</dbReference>
<dbReference type="AlphaFoldDB" id="A0A6J4TVT3"/>
<dbReference type="InterPro" id="IPR001764">
    <property type="entry name" value="Glyco_hydro_3_N"/>
</dbReference>
<dbReference type="PANTHER" id="PTHR42715">
    <property type="entry name" value="BETA-GLUCOSIDASE"/>
    <property type="match status" value="1"/>
</dbReference>
<keyword evidence="4 7" id="KW-0326">Glycosidase</keyword>
<dbReference type="InterPro" id="IPR050288">
    <property type="entry name" value="Cellulose_deg_GH3"/>
</dbReference>
<dbReference type="InterPro" id="IPR026891">
    <property type="entry name" value="Fn3-like"/>
</dbReference>
<dbReference type="SUPFAM" id="SSF51445">
    <property type="entry name" value="(Trans)glycosidases"/>
    <property type="match status" value="1"/>
</dbReference>
<keyword evidence="3" id="KW-0119">Carbohydrate metabolism</keyword>
<keyword evidence="5" id="KW-0732">Signal</keyword>
<reference evidence="7" key="1">
    <citation type="submission" date="2020-02" db="EMBL/GenBank/DDBJ databases">
        <authorList>
            <person name="Meier V. D."/>
        </authorList>
    </citation>
    <scope>NUCLEOTIDE SEQUENCE</scope>
    <source>
        <strain evidence="7">AVDCRST_MAG85</strain>
    </source>
</reference>
<evidence type="ECO:0000256" key="3">
    <source>
        <dbReference type="ARBA" id="ARBA00023277"/>
    </source>
</evidence>
<dbReference type="Pfam" id="PF00933">
    <property type="entry name" value="Glyco_hydro_3"/>
    <property type="match status" value="1"/>
</dbReference>
<dbReference type="PANTHER" id="PTHR42715:SF10">
    <property type="entry name" value="BETA-GLUCOSIDASE"/>
    <property type="match status" value="1"/>
</dbReference>
<dbReference type="Gene3D" id="3.20.20.300">
    <property type="entry name" value="Glycoside hydrolase, family 3, N-terminal domain"/>
    <property type="match status" value="1"/>
</dbReference>
<dbReference type="GO" id="GO:0005975">
    <property type="term" value="P:carbohydrate metabolic process"/>
    <property type="evidence" value="ECO:0007669"/>
    <property type="project" value="InterPro"/>
</dbReference>
<dbReference type="Gene3D" id="3.40.50.1700">
    <property type="entry name" value="Glycoside hydrolase family 3 C-terminal domain"/>
    <property type="match status" value="1"/>
</dbReference>
<evidence type="ECO:0000256" key="5">
    <source>
        <dbReference type="SAM" id="SignalP"/>
    </source>
</evidence>
<dbReference type="PRINTS" id="PR00133">
    <property type="entry name" value="GLHYDRLASE3"/>
</dbReference>
<dbReference type="PROSITE" id="PS00775">
    <property type="entry name" value="GLYCOSYL_HYDROL_F3"/>
    <property type="match status" value="1"/>
</dbReference>
<dbReference type="Gene3D" id="2.60.40.10">
    <property type="entry name" value="Immunoglobulins"/>
    <property type="match status" value="1"/>
</dbReference>
<feature type="chain" id="PRO_5038882958" evidence="5">
    <location>
        <begin position="22"/>
        <end position="817"/>
    </location>
</feature>